<reference evidence="2" key="1">
    <citation type="journal article" date="2022" name="bioRxiv">
        <title>Sequencing and chromosome-scale assembly of the giantPleurodeles waltlgenome.</title>
        <authorList>
            <person name="Brown T."/>
            <person name="Elewa A."/>
            <person name="Iarovenko S."/>
            <person name="Subramanian E."/>
            <person name="Araus A.J."/>
            <person name="Petzold A."/>
            <person name="Susuki M."/>
            <person name="Suzuki K.-i.T."/>
            <person name="Hayashi T."/>
            <person name="Toyoda A."/>
            <person name="Oliveira C."/>
            <person name="Osipova E."/>
            <person name="Leigh N.D."/>
            <person name="Simon A."/>
            <person name="Yun M.H."/>
        </authorList>
    </citation>
    <scope>NUCLEOTIDE SEQUENCE</scope>
    <source>
        <strain evidence="2">20211129_DDA</strain>
        <tissue evidence="2">Liver</tissue>
    </source>
</reference>
<organism evidence="2 3">
    <name type="scientific">Pleurodeles waltl</name>
    <name type="common">Iberian ribbed newt</name>
    <dbReference type="NCBI Taxonomy" id="8319"/>
    <lineage>
        <taxon>Eukaryota</taxon>
        <taxon>Metazoa</taxon>
        <taxon>Chordata</taxon>
        <taxon>Craniata</taxon>
        <taxon>Vertebrata</taxon>
        <taxon>Euteleostomi</taxon>
        <taxon>Amphibia</taxon>
        <taxon>Batrachia</taxon>
        <taxon>Caudata</taxon>
        <taxon>Salamandroidea</taxon>
        <taxon>Salamandridae</taxon>
        <taxon>Pleurodelinae</taxon>
        <taxon>Pleurodeles</taxon>
    </lineage>
</organism>
<dbReference type="AlphaFoldDB" id="A0AAV7QI23"/>
<feature type="region of interest" description="Disordered" evidence="1">
    <location>
        <begin position="1"/>
        <end position="103"/>
    </location>
</feature>
<accession>A0AAV7QI23</accession>
<dbReference type="Proteomes" id="UP001066276">
    <property type="component" value="Chromosome 6"/>
</dbReference>
<feature type="compositionally biased region" description="Low complexity" evidence="1">
    <location>
        <begin position="1"/>
        <end position="22"/>
    </location>
</feature>
<evidence type="ECO:0000313" key="2">
    <source>
        <dbReference type="EMBL" id="KAJ1139031.1"/>
    </source>
</evidence>
<protein>
    <submittedName>
        <fullName evidence="2">Uncharacterized protein</fullName>
    </submittedName>
</protein>
<name>A0AAV7QI23_PLEWA</name>
<evidence type="ECO:0000256" key="1">
    <source>
        <dbReference type="SAM" id="MobiDB-lite"/>
    </source>
</evidence>
<proteinExistence type="predicted"/>
<gene>
    <name evidence="2" type="ORF">NDU88_005408</name>
</gene>
<comment type="caution">
    <text evidence="2">The sequence shown here is derived from an EMBL/GenBank/DDBJ whole genome shotgun (WGS) entry which is preliminary data.</text>
</comment>
<sequence length="103" mass="10649">MEQASSLPPLQQSSQWPAQAQLRSRDSPGDPGHAPPLRADSRKGPQLDSAAEPVQEGRAPRSPRALGTAATPAPRLGKPVSSAAKSPPQPRPKAAGHAPGRTD</sequence>
<dbReference type="EMBL" id="JANPWB010000010">
    <property type="protein sequence ID" value="KAJ1139031.1"/>
    <property type="molecule type" value="Genomic_DNA"/>
</dbReference>
<evidence type="ECO:0000313" key="3">
    <source>
        <dbReference type="Proteomes" id="UP001066276"/>
    </source>
</evidence>
<keyword evidence="3" id="KW-1185">Reference proteome</keyword>